<dbReference type="Gene3D" id="2.102.10.10">
    <property type="entry name" value="Rieske [2Fe-2S] iron-sulphur domain"/>
    <property type="match status" value="1"/>
</dbReference>
<dbReference type="PROSITE" id="PS51375">
    <property type="entry name" value="PPR"/>
    <property type="match status" value="4"/>
</dbReference>
<evidence type="ECO:0000259" key="8">
    <source>
        <dbReference type="PROSITE" id="PS51296"/>
    </source>
</evidence>
<sequence length="778" mass="84720">MHLQGMAALSSGAGVPGSPSTASTPRNLQPSRQALNCIGSNSIGTDSWLGLRRSSGASEATEVEMRWAAAAAAIGCLAGAAHSTRRGLRLRRVAAIGATATQEAPASSKEQPFVYSWERQWYPVMPVTMLEGNGPEPLKLLGKDLVLFRDLSSTWRCTGGICPHRLAPLAKGRVNEQGQLMCRFHGWCFEGKSGKCAKVPMAEGDAEAEKWVPQSRNQCVPLGPRLKALYITIAFRAQFLTTYGRWEEALSILPEMRGEGVEPTTVTYARLMSVCRAGKRCKIAFSLLEELLQSPTLQPNVIAFNAAISACESCAEWALAIQILRWMPDHGIAADVISYNSAISACENAGEWQWALSLLQEMQEGGALKPDVYTYSAVISACAKGAQWEWAVTLLRQLEAQGIEPSVIVYNAVVDACHGAGQDVWVEALMEEMRSKGLQPDRLTYSAAITSKMADEATPQELIDQVKGFCRIDINNKAQWCAWCDIHCKGTKDPSRIPGESIQAFFEAYTRGELIGSAGRQASGGAASVFGGAQAPPADLAETAQDEEPSAPPADLAETAQDEEPSAPPADLAETAQDEEPSVDFSVQPAEDDAEKRAKLKEFMQQLDGASALFREGMRDGAFTPWIRDRRLLDLHSMNLEVAKVAVYNALKGVPDLPEGDKAFQWGLKVIAGRGLRSEDGPVLGPKVRRMIDEDFGLIVTDYDEEEGFFRIPGKEIERIHAEGVWPPQWLLDGCPNPLRTKRAAREAMRDENMGKHKGRPGVDRTGARAPRGRSGRR</sequence>
<keyword evidence="1" id="KW-0001">2Fe-2S</keyword>
<evidence type="ECO:0000256" key="4">
    <source>
        <dbReference type="ARBA" id="ARBA00023004"/>
    </source>
</evidence>
<evidence type="ECO:0000256" key="1">
    <source>
        <dbReference type="ARBA" id="ARBA00022714"/>
    </source>
</evidence>
<dbReference type="InterPro" id="IPR017941">
    <property type="entry name" value="Rieske_2Fe-2S"/>
</dbReference>
<feature type="repeat" description="PPR" evidence="6">
    <location>
        <begin position="300"/>
        <end position="334"/>
    </location>
</feature>
<accession>A0A813JFK4</accession>
<dbReference type="InterPro" id="IPR002885">
    <property type="entry name" value="PPR_rpt"/>
</dbReference>
<keyword evidence="4" id="KW-0408">Iron</keyword>
<dbReference type="InterPro" id="IPR036063">
    <property type="entry name" value="Smr_dom_sf"/>
</dbReference>
<dbReference type="EMBL" id="CAJNNW010025716">
    <property type="protein sequence ID" value="CAE8678836.1"/>
    <property type="molecule type" value="Genomic_DNA"/>
</dbReference>
<evidence type="ECO:0000256" key="2">
    <source>
        <dbReference type="ARBA" id="ARBA00022723"/>
    </source>
</evidence>
<protein>
    <recommendedName>
        <fullName evidence="8">Rieske domain-containing protein</fullName>
    </recommendedName>
</protein>
<dbReference type="NCBIfam" id="TIGR00756">
    <property type="entry name" value="PPR"/>
    <property type="match status" value="2"/>
</dbReference>
<evidence type="ECO:0000256" key="7">
    <source>
        <dbReference type="SAM" id="MobiDB-lite"/>
    </source>
</evidence>
<dbReference type="Gene3D" id="1.25.40.10">
    <property type="entry name" value="Tetratricopeptide repeat domain"/>
    <property type="match status" value="2"/>
</dbReference>
<evidence type="ECO:0000256" key="6">
    <source>
        <dbReference type="PROSITE-ProRule" id="PRU00708"/>
    </source>
</evidence>
<feature type="repeat" description="PPR" evidence="6">
    <location>
        <begin position="371"/>
        <end position="405"/>
    </location>
</feature>
<feature type="compositionally biased region" description="Basic and acidic residues" evidence="7">
    <location>
        <begin position="747"/>
        <end position="767"/>
    </location>
</feature>
<dbReference type="Pfam" id="PF13041">
    <property type="entry name" value="PPR_2"/>
    <property type="match status" value="1"/>
</dbReference>
<feature type="domain" description="Rieske" evidence="8">
    <location>
        <begin position="121"/>
        <end position="200"/>
    </location>
</feature>
<dbReference type="PROSITE" id="PS51296">
    <property type="entry name" value="RIESKE"/>
    <property type="match status" value="1"/>
</dbReference>
<keyword evidence="3" id="KW-0677">Repeat</keyword>
<evidence type="ECO:0000256" key="5">
    <source>
        <dbReference type="ARBA" id="ARBA00023014"/>
    </source>
</evidence>
<evidence type="ECO:0000313" key="10">
    <source>
        <dbReference type="Proteomes" id="UP000626109"/>
    </source>
</evidence>
<dbReference type="Gene3D" id="3.30.1370.110">
    <property type="match status" value="1"/>
</dbReference>
<dbReference type="Pfam" id="PF13812">
    <property type="entry name" value="PPR_3"/>
    <property type="match status" value="2"/>
</dbReference>
<feature type="region of interest" description="Disordered" evidence="7">
    <location>
        <begin position="1"/>
        <end position="28"/>
    </location>
</feature>
<dbReference type="PANTHER" id="PTHR47447:SF17">
    <property type="entry name" value="OS12G0638900 PROTEIN"/>
    <property type="match status" value="1"/>
</dbReference>
<dbReference type="SUPFAM" id="SSF160443">
    <property type="entry name" value="SMR domain-like"/>
    <property type="match status" value="1"/>
</dbReference>
<keyword evidence="2" id="KW-0479">Metal-binding</keyword>
<proteinExistence type="predicted"/>
<feature type="repeat" description="PPR" evidence="6">
    <location>
        <begin position="406"/>
        <end position="440"/>
    </location>
</feature>
<dbReference type="AlphaFoldDB" id="A0A813JFK4"/>
<comment type="caution">
    <text evidence="9">The sequence shown here is derived from an EMBL/GenBank/DDBJ whole genome shotgun (WGS) entry which is preliminary data.</text>
</comment>
<dbReference type="Pfam" id="PF00355">
    <property type="entry name" value="Rieske"/>
    <property type="match status" value="1"/>
</dbReference>
<organism evidence="9 10">
    <name type="scientific">Polarella glacialis</name>
    <name type="common">Dinoflagellate</name>
    <dbReference type="NCBI Taxonomy" id="89957"/>
    <lineage>
        <taxon>Eukaryota</taxon>
        <taxon>Sar</taxon>
        <taxon>Alveolata</taxon>
        <taxon>Dinophyceae</taxon>
        <taxon>Suessiales</taxon>
        <taxon>Suessiaceae</taxon>
        <taxon>Polarella</taxon>
    </lineage>
</organism>
<evidence type="ECO:0000313" key="9">
    <source>
        <dbReference type="EMBL" id="CAE8678836.1"/>
    </source>
</evidence>
<dbReference type="SUPFAM" id="SSF50022">
    <property type="entry name" value="ISP domain"/>
    <property type="match status" value="1"/>
</dbReference>
<dbReference type="Proteomes" id="UP000626109">
    <property type="component" value="Unassembled WGS sequence"/>
</dbReference>
<feature type="region of interest" description="Disordered" evidence="7">
    <location>
        <begin position="747"/>
        <end position="778"/>
    </location>
</feature>
<reference evidence="9" key="1">
    <citation type="submission" date="2021-02" db="EMBL/GenBank/DDBJ databases">
        <authorList>
            <person name="Dougan E. K."/>
            <person name="Rhodes N."/>
            <person name="Thang M."/>
            <person name="Chan C."/>
        </authorList>
    </citation>
    <scope>NUCLEOTIDE SEQUENCE</scope>
</reference>
<dbReference type="InterPro" id="IPR011990">
    <property type="entry name" value="TPR-like_helical_dom_sf"/>
</dbReference>
<dbReference type="GO" id="GO:0046872">
    <property type="term" value="F:metal ion binding"/>
    <property type="evidence" value="ECO:0007669"/>
    <property type="project" value="UniProtKB-KW"/>
</dbReference>
<gene>
    <name evidence="9" type="ORF">PGLA2088_LOCUS21028</name>
</gene>
<dbReference type="InterPro" id="IPR036922">
    <property type="entry name" value="Rieske_2Fe-2S_sf"/>
</dbReference>
<keyword evidence="5" id="KW-0411">Iron-sulfur</keyword>
<feature type="repeat" description="PPR" evidence="6">
    <location>
        <begin position="335"/>
        <end position="369"/>
    </location>
</feature>
<name>A0A813JFK4_POLGL</name>
<feature type="compositionally biased region" description="Polar residues" evidence="7">
    <location>
        <begin position="18"/>
        <end position="28"/>
    </location>
</feature>
<dbReference type="PANTHER" id="PTHR47447">
    <property type="entry name" value="OS03G0856100 PROTEIN"/>
    <property type="match status" value="1"/>
</dbReference>
<dbReference type="GO" id="GO:0051537">
    <property type="term" value="F:2 iron, 2 sulfur cluster binding"/>
    <property type="evidence" value="ECO:0007669"/>
    <property type="project" value="UniProtKB-KW"/>
</dbReference>
<feature type="region of interest" description="Disordered" evidence="7">
    <location>
        <begin position="539"/>
        <end position="594"/>
    </location>
</feature>
<evidence type="ECO:0000256" key="3">
    <source>
        <dbReference type="ARBA" id="ARBA00022737"/>
    </source>
</evidence>